<dbReference type="EMBL" id="CP038266">
    <property type="protein sequence ID" value="QBR88642.1"/>
    <property type="molecule type" value="Genomic_DNA"/>
</dbReference>
<dbReference type="InterPro" id="IPR036514">
    <property type="entry name" value="SGNH_hydro_sf"/>
</dbReference>
<evidence type="ECO:0000259" key="2">
    <source>
        <dbReference type="Pfam" id="PF13472"/>
    </source>
</evidence>
<accession>A0ABX5SU13</accession>
<evidence type="ECO:0000313" key="3">
    <source>
        <dbReference type="EMBL" id="QBR88642.1"/>
    </source>
</evidence>
<evidence type="ECO:0000313" key="4">
    <source>
        <dbReference type="Proteomes" id="UP000295748"/>
    </source>
</evidence>
<protein>
    <submittedName>
        <fullName evidence="3">SGNH/GDSL hydrolase family protein</fullName>
    </submittedName>
</protein>
<organism evidence="3 4">
    <name type="scientific">Microbacterium wangchenii</name>
    <dbReference type="NCBI Taxonomy" id="2541726"/>
    <lineage>
        <taxon>Bacteria</taxon>
        <taxon>Bacillati</taxon>
        <taxon>Actinomycetota</taxon>
        <taxon>Actinomycetes</taxon>
        <taxon>Micrococcales</taxon>
        <taxon>Microbacteriaceae</taxon>
        <taxon>Microbacterium</taxon>
    </lineage>
</organism>
<dbReference type="Proteomes" id="UP000295748">
    <property type="component" value="Chromosome"/>
</dbReference>
<gene>
    <name evidence="3" type="ORF">E4K62_08040</name>
</gene>
<dbReference type="InterPro" id="IPR013830">
    <property type="entry name" value="SGNH_hydro"/>
</dbReference>
<dbReference type="PANTHER" id="PTHR43784">
    <property type="entry name" value="GDSL-LIKE LIPASE/ACYLHYDROLASE, PUTATIVE (AFU_ORTHOLOGUE AFUA_2G00820)-RELATED"/>
    <property type="match status" value="1"/>
</dbReference>
<feature type="region of interest" description="Disordered" evidence="1">
    <location>
        <begin position="303"/>
        <end position="326"/>
    </location>
</feature>
<feature type="domain" description="SGNH hydrolase-type esterase" evidence="2">
    <location>
        <begin position="27"/>
        <end position="199"/>
    </location>
</feature>
<evidence type="ECO:0000256" key="1">
    <source>
        <dbReference type="SAM" id="MobiDB-lite"/>
    </source>
</evidence>
<dbReference type="Gene3D" id="3.40.50.1110">
    <property type="entry name" value="SGNH hydrolase"/>
    <property type="match status" value="1"/>
</dbReference>
<reference evidence="3 4" key="1">
    <citation type="submission" date="2019-03" db="EMBL/GenBank/DDBJ databases">
        <authorList>
            <person name="Dong K."/>
        </authorList>
    </citation>
    <scope>NUCLEOTIDE SEQUENCE [LARGE SCALE GENOMIC DNA]</scope>
    <source>
        <strain evidence="4">dk512</strain>
    </source>
</reference>
<dbReference type="RefSeq" id="WP_135065929.1">
    <property type="nucleotide sequence ID" value="NZ_CP038266.1"/>
</dbReference>
<name>A0ABX5SU13_9MICO</name>
<dbReference type="InterPro" id="IPR053140">
    <property type="entry name" value="GDSL_Rv0518-like"/>
</dbReference>
<keyword evidence="4" id="KW-1185">Reference proteome</keyword>
<keyword evidence="3" id="KW-0378">Hydrolase</keyword>
<dbReference type="SUPFAM" id="SSF52266">
    <property type="entry name" value="SGNH hydrolase"/>
    <property type="match status" value="1"/>
</dbReference>
<dbReference type="CDD" id="cd01832">
    <property type="entry name" value="SGNH_hydrolase_like_1"/>
    <property type="match status" value="1"/>
</dbReference>
<sequence>MTNQPDVPTPDPTPTITEPHPWRRYVAIGDSFTEGIGDPEPASPGGIRGWADRVAEVLAAQVDDFAYANLAVRGKLIGQIVADQIEPAIALHPDLITFSAGGNDVIRPGSDPDAVAEMFEDAVVRLASTGATLVVFTGIDTNFTPVFRGIRGKVAIFNENIRAIAAANDCIVADQWGLKTVQDMRFFDDDRLHYNSLGHHEVARMVLRTLHVPNDLQPMQPDPLPAITWRAARANDLVWAREHLVPWALRRLRHQSSGDHVRPKRPEPLPVVAAAAAAAAAAAGADPEAAAAAGARAAEAEAQARAADAGNERIAPDEEGTGASSS</sequence>
<dbReference type="PANTHER" id="PTHR43784:SF2">
    <property type="entry name" value="GDSL-LIKE LIPASE_ACYLHYDROLASE, PUTATIVE (AFU_ORTHOLOGUE AFUA_2G00820)-RELATED"/>
    <property type="match status" value="1"/>
</dbReference>
<dbReference type="Pfam" id="PF13472">
    <property type="entry name" value="Lipase_GDSL_2"/>
    <property type="match status" value="1"/>
</dbReference>
<dbReference type="GO" id="GO:0016787">
    <property type="term" value="F:hydrolase activity"/>
    <property type="evidence" value="ECO:0007669"/>
    <property type="project" value="UniProtKB-KW"/>
</dbReference>
<proteinExistence type="predicted"/>